<evidence type="ECO:0000313" key="2">
    <source>
        <dbReference type="EMBL" id="RLM73642.1"/>
    </source>
</evidence>
<dbReference type="Proteomes" id="UP000275267">
    <property type="component" value="Unassembled WGS sequence"/>
</dbReference>
<feature type="region of interest" description="Disordered" evidence="1">
    <location>
        <begin position="478"/>
        <end position="500"/>
    </location>
</feature>
<dbReference type="EMBL" id="PQIB02000013">
    <property type="protein sequence ID" value="RLM73642.1"/>
    <property type="molecule type" value="Genomic_DNA"/>
</dbReference>
<accession>A0A3L6Q4Y2</accession>
<sequence length="563" mass="61740">MDGDGFDVWGSQPLANDPAHAPTAHTGLDLNSQAPAVEGFPGLGLGPSLISSIEDTSLHSSLRQPALGLIYIIIISDASAFISYKLKYEAVKKDNVSNSVMFVDDDDELPFSHDAEEKSQSCWNDFNVLNKLASRECKDWKCIPLLCGTIQRYIEDLDNIISHDAVSIDELEESVSNLKLALSKEAPATVKRVELIDAPMFKEPIVNVPSPVQRRHTGMDNVGNVESTKPSRSPDIHEIILLSDSEDNLAAADVSSEEVLSSVMENDASTASNMSKEVKPPEQRMLTEARHVPLKPQISTPASTEKIKSIFRDISDDEDDPLDHALDNCQKPQIPSAKPSILVPKRQVAQLPVPVGRRVEDKVLAVSALSSLNDIPVLPAILNPVSCAESYHKSGKVHLDRLAHPLRKVLKSSYNESQLQRIAIGSTSSKTKFDLSLFRALQTNNDGKNSSDGESSSSLRTSLDKTVDRIRHYESRRKLIESDKSEDGSPVADEDEVDEVSDEALGGKLNFLYAQKRKVSAELATAHTHEKKIADENKFLKHKLRKSILGEAEIIVTTLSGIP</sequence>
<proteinExistence type="predicted"/>
<dbReference type="AlphaFoldDB" id="A0A3L6Q4Y2"/>
<feature type="region of interest" description="Disordered" evidence="1">
    <location>
        <begin position="212"/>
        <end position="231"/>
    </location>
</feature>
<feature type="compositionally biased region" description="Basic and acidic residues" evidence="1">
    <location>
        <begin position="478"/>
        <end position="487"/>
    </location>
</feature>
<keyword evidence="3" id="KW-1185">Reference proteome</keyword>
<dbReference type="STRING" id="4540.A0A3L6Q4Y2"/>
<comment type="caution">
    <text evidence="2">The sequence shown here is derived from an EMBL/GenBank/DDBJ whole genome shotgun (WGS) entry which is preliminary data.</text>
</comment>
<evidence type="ECO:0000256" key="1">
    <source>
        <dbReference type="SAM" id="MobiDB-lite"/>
    </source>
</evidence>
<name>A0A3L6Q4Y2_PANMI</name>
<protein>
    <submittedName>
        <fullName evidence="2">Uncharacterized protein</fullName>
    </submittedName>
</protein>
<organism evidence="2 3">
    <name type="scientific">Panicum miliaceum</name>
    <name type="common">Proso millet</name>
    <name type="synonym">Broomcorn millet</name>
    <dbReference type="NCBI Taxonomy" id="4540"/>
    <lineage>
        <taxon>Eukaryota</taxon>
        <taxon>Viridiplantae</taxon>
        <taxon>Streptophyta</taxon>
        <taxon>Embryophyta</taxon>
        <taxon>Tracheophyta</taxon>
        <taxon>Spermatophyta</taxon>
        <taxon>Magnoliopsida</taxon>
        <taxon>Liliopsida</taxon>
        <taxon>Poales</taxon>
        <taxon>Poaceae</taxon>
        <taxon>PACMAD clade</taxon>
        <taxon>Panicoideae</taxon>
        <taxon>Panicodae</taxon>
        <taxon>Paniceae</taxon>
        <taxon>Panicinae</taxon>
        <taxon>Panicum</taxon>
        <taxon>Panicum sect. Panicum</taxon>
    </lineage>
</organism>
<evidence type="ECO:0000313" key="3">
    <source>
        <dbReference type="Proteomes" id="UP000275267"/>
    </source>
</evidence>
<reference evidence="3" key="1">
    <citation type="journal article" date="2019" name="Nat. Commun.">
        <title>The genome of broomcorn millet.</title>
        <authorList>
            <person name="Zou C."/>
            <person name="Miki D."/>
            <person name="Li D."/>
            <person name="Tang Q."/>
            <person name="Xiao L."/>
            <person name="Rajput S."/>
            <person name="Deng P."/>
            <person name="Jia W."/>
            <person name="Huang R."/>
            <person name="Zhang M."/>
            <person name="Sun Y."/>
            <person name="Hu J."/>
            <person name="Fu X."/>
            <person name="Schnable P.S."/>
            <person name="Li F."/>
            <person name="Zhang H."/>
            <person name="Feng B."/>
            <person name="Zhu X."/>
            <person name="Liu R."/>
            <person name="Schnable J.C."/>
            <person name="Zhu J.-K."/>
            <person name="Zhang H."/>
        </authorList>
    </citation>
    <scope>NUCLEOTIDE SEQUENCE [LARGE SCALE GENOMIC DNA]</scope>
</reference>
<gene>
    <name evidence="2" type="ORF">C2845_PM15G16660</name>
</gene>